<dbReference type="Pfam" id="PF06677">
    <property type="entry name" value="Auto_anti-p27"/>
    <property type="match status" value="2"/>
</dbReference>
<keyword evidence="3" id="KW-1185">Reference proteome</keyword>
<dbReference type="STRING" id="1314785.A0A165I888"/>
<proteinExistence type="predicted"/>
<protein>
    <submittedName>
        <fullName evidence="2">Uncharacterized protein</fullName>
    </submittedName>
</protein>
<accession>A0A165I888</accession>
<feature type="compositionally biased region" description="Basic and acidic residues" evidence="1">
    <location>
        <begin position="216"/>
        <end position="226"/>
    </location>
</feature>
<feature type="compositionally biased region" description="Low complexity" evidence="1">
    <location>
        <begin position="75"/>
        <end position="100"/>
    </location>
</feature>
<dbReference type="EMBL" id="KV427605">
    <property type="protein sequence ID" value="KZT12716.1"/>
    <property type="molecule type" value="Genomic_DNA"/>
</dbReference>
<evidence type="ECO:0000256" key="1">
    <source>
        <dbReference type="SAM" id="MobiDB-lite"/>
    </source>
</evidence>
<evidence type="ECO:0000313" key="2">
    <source>
        <dbReference type="EMBL" id="KZT12716.1"/>
    </source>
</evidence>
<dbReference type="OrthoDB" id="28939at2759"/>
<feature type="compositionally biased region" description="Low complexity" evidence="1">
    <location>
        <begin position="200"/>
        <end position="212"/>
    </location>
</feature>
<dbReference type="Proteomes" id="UP000076871">
    <property type="component" value="Unassembled WGS sequence"/>
</dbReference>
<evidence type="ECO:0000313" key="3">
    <source>
        <dbReference type="Proteomes" id="UP000076871"/>
    </source>
</evidence>
<organism evidence="2 3">
    <name type="scientific">Laetiporus sulphureus 93-53</name>
    <dbReference type="NCBI Taxonomy" id="1314785"/>
    <lineage>
        <taxon>Eukaryota</taxon>
        <taxon>Fungi</taxon>
        <taxon>Dikarya</taxon>
        <taxon>Basidiomycota</taxon>
        <taxon>Agaricomycotina</taxon>
        <taxon>Agaricomycetes</taxon>
        <taxon>Polyporales</taxon>
        <taxon>Laetiporus</taxon>
    </lineage>
</organism>
<feature type="region of interest" description="Disordered" evidence="1">
    <location>
        <begin position="200"/>
        <end position="279"/>
    </location>
</feature>
<dbReference type="AlphaFoldDB" id="A0A165I888"/>
<dbReference type="PANTHER" id="PTHR16537">
    <property type="entry name" value="SJOEGREN SYNDROME/SCLERODERMA AUTOANTIGEN 1"/>
    <property type="match status" value="1"/>
</dbReference>
<dbReference type="RefSeq" id="XP_040770226.1">
    <property type="nucleotide sequence ID" value="XM_040907544.1"/>
</dbReference>
<reference evidence="2 3" key="1">
    <citation type="journal article" date="2016" name="Mol. Biol. Evol.">
        <title>Comparative Genomics of Early-Diverging Mushroom-Forming Fungi Provides Insights into the Origins of Lignocellulose Decay Capabilities.</title>
        <authorList>
            <person name="Nagy L.G."/>
            <person name="Riley R."/>
            <person name="Tritt A."/>
            <person name="Adam C."/>
            <person name="Daum C."/>
            <person name="Floudas D."/>
            <person name="Sun H."/>
            <person name="Yadav J.S."/>
            <person name="Pangilinan J."/>
            <person name="Larsson K.H."/>
            <person name="Matsuura K."/>
            <person name="Barry K."/>
            <person name="Labutti K."/>
            <person name="Kuo R."/>
            <person name="Ohm R.A."/>
            <person name="Bhattacharya S.S."/>
            <person name="Shirouzu T."/>
            <person name="Yoshinaga Y."/>
            <person name="Martin F.M."/>
            <person name="Grigoriev I.V."/>
            <person name="Hibbett D.S."/>
        </authorList>
    </citation>
    <scope>NUCLEOTIDE SEQUENCE [LARGE SCALE GENOMIC DNA]</scope>
    <source>
        <strain evidence="2 3">93-53</strain>
    </source>
</reference>
<dbReference type="GeneID" id="63824573"/>
<name>A0A165I888_9APHY</name>
<dbReference type="InterPro" id="IPR009563">
    <property type="entry name" value="SSSCA1"/>
</dbReference>
<sequence length="346" mass="36462">MSTIVDVSSKLGEYMLKGWVLTDDICAKCHKVPLMRSSTAPATHFCANCDSAAPASGLPPAPSGTLKERRHEHSPSSASSSHPSRSSTPPTELSSTPGSPILVPPMNAEELLRRRQQSDAASAEIGKRMLKGWAMLADECPNSNCYGIPLVRPPKPGGGKGSRKECVVCGTVYVDEESPSGETRLVPLNSTSSVAAEVPSPAAASVVPPSSAFSLDKGKGKGKAVDRQPFPHSPPPGLDNSRNGTGYRPRSPFDTAVRPVYSSNPPNQPQPVNDSAQSSTDFVLDASARSLEVSLHVMSNRLKALSSGPFPDPAMIAQTAEAIMKVSQALMQVKQLQWSESQALGA</sequence>
<feature type="region of interest" description="Disordered" evidence="1">
    <location>
        <begin position="58"/>
        <end position="104"/>
    </location>
</feature>
<dbReference type="InterPro" id="IPR051888">
    <property type="entry name" value="UPF0148_domain"/>
</dbReference>
<gene>
    <name evidence="2" type="ORF">LAESUDRAFT_719006</name>
</gene>
<dbReference type="InParanoid" id="A0A165I888"/>
<dbReference type="PANTHER" id="PTHR16537:SF1">
    <property type="entry name" value="PROTEIN ZNRD2"/>
    <property type="match status" value="1"/>
</dbReference>